<comment type="caution">
    <text evidence="1">The sequence shown here is derived from an EMBL/GenBank/DDBJ whole genome shotgun (WGS) entry which is preliminary data.</text>
</comment>
<dbReference type="EMBL" id="JAWJWF010000046">
    <property type="protein sequence ID" value="KAK6624239.1"/>
    <property type="molecule type" value="Genomic_DNA"/>
</dbReference>
<protein>
    <recommendedName>
        <fullName evidence="3">Secreted protein</fullName>
    </recommendedName>
</protein>
<evidence type="ECO:0000313" key="1">
    <source>
        <dbReference type="EMBL" id="KAK6624239.1"/>
    </source>
</evidence>
<sequence>MDRRLSSIDVVLVTFPAFLSGYVAESHRNENGYGYGHANASPDDLLVDPRVAAIFKKKQKRRVELATCPRKDTGRRNYADSTD</sequence>
<evidence type="ECO:0008006" key="3">
    <source>
        <dbReference type="Google" id="ProtNLM"/>
    </source>
</evidence>
<proteinExistence type="predicted"/>
<name>A0ABR1APD7_POLSC</name>
<keyword evidence="2" id="KW-1185">Reference proteome</keyword>
<gene>
    <name evidence="1" type="ORF">RUM44_011098</name>
</gene>
<dbReference type="Proteomes" id="UP001359485">
    <property type="component" value="Unassembled WGS sequence"/>
</dbReference>
<reference evidence="1 2" key="1">
    <citation type="submission" date="2023-09" db="EMBL/GenBank/DDBJ databases">
        <title>Genomes of two closely related lineages of the louse Polyplax serrata with different host specificities.</title>
        <authorList>
            <person name="Martinu J."/>
            <person name="Tarabai H."/>
            <person name="Stefka J."/>
            <person name="Hypsa V."/>
        </authorList>
    </citation>
    <scope>NUCLEOTIDE SEQUENCE [LARGE SCALE GENOMIC DNA]</scope>
    <source>
        <strain evidence="1">98ZLc_SE</strain>
    </source>
</reference>
<accession>A0ABR1APD7</accession>
<evidence type="ECO:0000313" key="2">
    <source>
        <dbReference type="Proteomes" id="UP001359485"/>
    </source>
</evidence>
<organism evidence="1 2">
    <name type="scientific">Polyplax serrata</name>
    <name type="common">Common mouse louse</name>
    <dbReference type="NCBI Taxonomy" id="468196"/>
    <lineage>
        <taxon>Eukaryota</taxon>
        <taxon>Metazoa</taxon>
        <taxon>Ecdysozoa</taxon>
        <taxon>Arthropoda</taxon>
        <taxon>Hexapoda</taxon>
        <taxon>Insecta</taxon>
        <taxon>Pterygota</taxon>
        <taxon>Neoptera</taxon>
        <taxon>Paraneoptera</taxon>
        <taxon>Psocodea</taxon>
        <taxon>Troctomorpha</taxon>
        <taxon>Phthiraptera</taxon>
        <taxon>Anoplura</taxon>
        <taxon>Polyplacidae</taxon>
        <taxon>Polyplax</taxon>
    </lineage>
</organism>